<reference evidence="2" key="1">
    <citation type="submission" date="2021-01" db="EMBL/GenBank/DDBJ databases">
        <title>Whole genome shotgun sequence of Virgisporangium aurantiacum NBRC 16421.</title>
        <authorList>
            <person name="Komaki H."/>
            <person name="Tamura T."/>
        </authorList>
    </citation>
    <scope>NUCLEOTIDE SEQUENCE</scope>
    <source>
        <strain evidence="2">NBRC 16421</strain>
    </source>
</reference>
<keyword evidence="3" id="KW-1185">Reference proteome</keyword>
<evidence type="ECO:0000313" key="2">
    <source>
        <dbReference type="EMBL" id="GIJ60050.1"/>
    </source>
</evidence>
<name>A0A8J3ZE76_9ACTN</name>
<feature type="region of interest" description="Disordered" evidence="1">
    <location>
        <begin position="46"/>
        <end position="69"/>
    </location>
</feature>
<gene>
    <name evidence="2" type="ORF">Vau01_075660</name>
</gene>
<dbReference type="EMBL" id="BOPG01000049">
    <property type="protein sequence ID" value="GIJ60050.1"/>
    <property type="molecule type" value="Genomic_DNA"/>
</dbReference>
<proteinExistence type="predicted"/>
<dbReference type="AlphaFoldDB" id="A0A8J3ZE76"/>
<feature type="compositionally biased region" description="Basic and acidic residues" evidence="1">
    <location>
        <begin position="60"/>
        <end position="69"/>
    </location>
</feature>
<protein>
    <submittedName>
        <fullName evidence="2">Uncharacterized protein</fullName>
    </submittedName>
</protein>
<evidence type="ECO:0000256" key="1">
    <source>
        <dbReference type="SAM" id="MobiDB-lite"/>
    </source>
</evidence>
<sequence length="69" mass="7235">MMDPVTLVLLGAGAQAAAQLVVALGRWLTLRARAELTRAAAGLPPGVQISGRDSGGTWKVRRDAARGRR</sequence>
<dbReference type="Proteomes" id="UP000612585">
    <property type="component" value="Unassembled WGS sequence"/>
</dbReference>
<comment type="caution">
    <text evidence="2">The sequence shown here is derived from an EMBL/GenBank/DDBJ whole genome shotgun (WGS) entry which is preliminary data.</text>
</comment>
<evidence type="ECO:0000313" key="3">
    <source>
        <dbReference type="Proteomes" id="UP000612585"/>
    </source>
</evidence>
<accession>A0A8J3ZE76</accession>
<organism evidence="2 3">
    <name type="scientific">Virgisporangium aurantiacum</name>
    <dbReference type="NCBI Taxonomy" id="175570"/>
    <lineage>
        <taxon>Bacteria</taxon>
        <taxon>Bacillati</taxon>
        <taxon>Actinomycetota</taxon>
        <taxon>Actinomycetes</taxon>
        <taxon>Micromonosporales</taxon>
        <taxon>Micromonosporaceae</taxon>
        <taxon>Virgisporangium</taxon>
    </lineage>
</organism>